<dbReference type="AlphaFoldDB" id="A0A1W6KDK0"/>
<gene>
    <name evidence="13" type="ORF">MARSALSMR5_03378</name>
</gene>
<accession>A0A1W6KDK0</accession>
<keyword evidence="7 11" id="KW-1133">Transmembrane helix</keyword>
<dbReference type="STRING" id="1420917.AU15_18085"/>
<dbReference type="RefSeq" id="WP_083637211.1">
    <property type="nucleotide sequence ID" value="NZ_CP020931.1"/>
</dbReference>
<dbReference type="InterPro" id="IPR012902">
    <property type="entry name" value="N_methyl_site"/>
</dbReference>
<dbReference type="Gene3D" id="3.55.40.10">
    <property type="entry name" value="minor pseudopilin epsh domain"/>
    <property type="match status" value="1"/>
</dbReference>
<keyword evidence="6 11" id="KW-0812">Transmembrane</keyword>
<dbReference type="Proteomes" id="UP000193100">
    <property type="component" value="Chromosome"/>
</dbReference>
<evidence type="ECO:0000313" key="13">
    <source>
        <dbReference type="EMBL" id="ARM85412.1"/>
    </source>
</evidence>
<evidence type="ECO:0000256" key="10">
    <source>
        <dbReference type="ARBA" id="ARBA00030775"/>
    </source>
</evidence>
<reference evidence="13 14" key="1">
    <citation type="submission" date="2017-04" db="EMBL/GenBank/DDBJ databases">
        <title>Genome Sequence of Marinobacter salarius strain SMR5 Isolated from a culture of the Diatom Skeletonema marinoi.</title>
        <authorList>
            <person name="Topel M."/>
            <person name="Pinder M.I.M."/>
            <person name="Johansson O.N."/>
            <person name="Kourtchenko O."/>
            <person name="Godhe A."/>
            <person name="Clarke A.K."/>
        </authorList>
    </citation>
    <scope>NUCLEOTIDE SEQUENCE [LARGE SCALE GENOMIC DNA]</scope>
    <source>
        <strain evidence="13 14">SMR5</strain>
    </source>
</reference>
<evidence type="ECO:0000256" key="3">
    <source>
        <dbReference type="ARBA" id="ARBA00022475"/>
    </source>
</evidence>
<organism evidence="13 14">
    <name type="scientific">Marinobacter salarius</name>
    <dbReference type="NCBI Taxonomy" id="1420917"/>
    <lineage>
        <taxon>Bacteria</taxon>
        <taxon>Pseudomonadati</taxon>
        <taxon>Pseudomonadota</taxon>
        <taxon>Gammaproteobacteria</taxon>
        <taxon>Pseudomonadales</taxon>
        <taxon>Marinobacteraceae</taxon>
        <taxon>Marinobacter</taxon>
    </lineage>
</organism>
<evidence type="ECO:0000256" key="5">
    <source>
        <dbReference type="ARBA" id="ARBA00022519"/>
    </source>
</evidence>
<dbReference type="NCBIfam" id="TIGR02532">
    <property type="entry name" value="IV_pilin_GFxxxE"/>
    <property type="match status" value="1"/>
</dbReference>
<dbReference type="SUPFAM" id="SSF54523">
    <property type="entry name" value="Pili subunits"/>
    <property type="match status" value="1"/>
</dbReference>
<evidence type="ECO:0000256" key="6">
    <source>
        <dbReference type="ARBA" id="ARBA00022692"/>
    </source>
</evidence>
<keyword evidence="8 11" id="KW-0472">Membrane</keyword>
<protein>
    <recommendedName>
        <fullName evidence="2">Type II secretion system protein H</fullName>
    </recommendedName>
    <alternativeName>
        <fullName evidence="10">General secretion pathway protein H</fullName>
    </alternativeName>
</protein>
<dbReference type="InterPro" id="IPR022346">
    <property type="entry name" value="T2SS_GspH"/>
</dbReference>
<comment type="subcellular location">
    <subcellularLocation>
        <location evidence="1">Cell inner membrane</location>
        <topology evidence="1">Single-pass membrane protein</topology>
    </subcellularLocation>
</comment>
<evidence type="ECO:0000256" key="2">
    <source>
        <dbReference type="ARBA" id="ARBA00021549"/>
    </source>
</evidence>
<evidence type="ECO:0000313" key="14">
    <source>
        <dbReference type="Proteomes" id="UP000193100"/>
    </source>
</evidence>
<keyword evidence="5" id="KW-0997">Cell inner membrane</keyword>
<dbReference type="EMBL" id="CP020931">
    <property type="protein sequence ID" value="ARM85412.1"/>
    <property type="molecule type" value="Genomic_DNA"/>
</dbReference>
<comment type="similarity">
    <text evidence="9">Belongs to the GSP H family.</text>
</comment>
<dbReference type="PROSITE" id="PS00409">
    <property type="entry name" value="PROKAR_NTER_METHYL"/>
    <property type="match status" value="1"/>
</dbReference>
<name>A0A1W6KDK0_9GAMM</name>
<dbReference type="Pfam" id="PF07963">
    <property type="entry name" value="N_methyl"/>
    <property type="match status" value="1"/>
</dbReference>
<evidence type="ECO:0000256" key="7">
    <source>
        <dbReference type="ARBA" id="ARBA00022989"/>
    </source>
</evidence>
<dbReference type="GO" id="GO:0005886">
    <property type="term" value="C:plasma membrane"/>
    <property type="evidence" value="ECO:0007669"/>
    <property type="project" value="UniProtKB-SubCell"/>
</dbReference>
<keyword evidence="3" id="KW-1003">Cell membrane</keyword>
<evidence type="ECO:0000256" key="4">
    <source>
        <dbReference type="ARBA" id="ARBA00022481"/>
    </source>
</evidence>
<evidence type="ECO:0000256" key="9">
    <source>
        <dbReference type="ARBA" id="ARBA00025772"/>
    </source>
</evidence>
<evidence type="ECO:0000256" key="1">
    <source>
        <dbReference type="ARBA" id="ARBA00004377"/>
    </source>
</evidence>
<evidence type="ECO:0000256" key="8">
    <source>
        <dbReference type="ARBA" id="ARBA00023136"/>
    </source>
</evidence>
<keyword evidence="4" id="KW-0488">Methylation</keyword>
<feature type="domain" description="General secretion pathway GspH" evidence="12">
    <location>
        <begin position="44"/>
        <end position="150"/>
    </location>
</feature>
<evidence type="ECO:0000256" key="11">
    <source>
        <dbReference type="SAM" id="Phobius"/>
    </source>
</evidence>
<sequence>MLKRTAGFTLIELLITMVILAIIATVALPGFGRLIESNRLVTGTNLLVSSIKLARTEAIKRGTNVTFSTDGGLGGGWCVHEGDDAGDCANDQIRGFESPGNLTFTESVGDLVFDRRGFLVPQAAQTFTVAPVGCASGDISFRRIRVSPVGRTEVDDGEVCP</sequence>
<proteinExistence type="inferred from homology"/>
<feature type="transmembrane region" description="Helical" evidence="11">
    <location>
        <begin position="6"/>
        <end position="31"/>
    </location>
</feature>
<dbReference type="GO" id="GO:0015628">
    <property type="term" value="P:protein secretion by the type II secretion system"/>
    <property type="evidence" value="ECO:0007669"/>
    <property type="project" value="InterPro"/>
</dbReference>
<evidence type="ECO:0000259" key="12">
    <source>
        <dbReference type="Pfam" id="PF12019"/>
    </source>
</evidence>
<dbReference type="GO" id="GO:0015627">
    <property type="term" value="C:type II protein secretion system complex"/>
    <property type="evidence" value="ECO:0007669"/>
    <property type="project" value="InterPro"/>
</dbReference>
<dbReference type="GeneID" id="77257303"/>
<dbReference type="Pfam" id="PF12019">
    <property type="entry name" value="GspH"/>
    <property type="match status" value="1"/>
</dbReference>
<dbReference type="InterPro" id="IPR045584">
    <property type="entry name" value="Pilin-like"/>
</dbReference>